<evidence type="ECO:0000256" key="6">
    <source>
        <dbReference type="ARBA" id="ARBA00023136"/>
    </source>
</evidence>
<dbReference type="GO" id="GO:0019350">
    <property type="term" value="P:teichoic acid biosynthetic process"/>
    <property type="evidence" value="ECO:0007669"/>
    <property type="project" value="UniProtKB-KW"/>
</dbReference>
<dbReference type="SUPFAM" id="SSF53756">
    <property type="entry name" value="UDP-Glycosyltransferase/glycogen phosphorylase"/>
    <property type="match status" value="1"/>
</dbReference>
<dbReference type="Gene3D" id="3.90.550.10">
    <property type="entry name" value="Spore Coat Polysaccharide Biosynthesis Protein SpsA, Chain A"/>
    <property type="match status" value="1"/>
</dbReference>
<keyword evidence="4" id="KW-0808">Transferase</keyword>
<evidence type="ECO:0000313" key="8">
    <source>
        <dbReference type="EMBL" id="QEA32959.1"/>
    </source>
</evidence>
<dbReference type="PANTHER" id="PTHR37316:SF3">
    <property type="entry name" value="TEICHOIC ACID GLYCEROL-PHOSPHATE TRANSFERASE"/>
    <property type="match status" value="1"/>
</dbReference>
<dbReference type="PANTHER" id="PTHR37316">
    <property type="entry name" value="TEICHOIC ACID GLYCEROL-PHOSPHATE PRIMASE"/>
    <property type="match status" value="1"/>
</dbReference>
<dbReference type="InterPro" id="IPR029044">
    <property type="entry name" value="Nucleotide-diphossugar_trans"/>
</dbReference>
<evidence type="ECO:0000259" key="7">
    <source>
        <dbReference type="Pfam" id="PF00535"/>
    </source>
</evidence>
<dbReference type="Gene3D" id="3.40.50.12580">
    <property type="match status" value="1"/>
</dbReference>
<dbReference type="InterPro" id="IPR043148">
    <property type="entry name" value="TagF_C"/>
</dbReference>
<keyword evidence="6" id="KW-0472">Membrane</keyword>
<name>A0AAE6M322_LEUCA</name>
<dbReference type="InterPro" id="IPR043149">
    <property type="entry name" value="TagF_N"/>
</dbReference>
<dbReference type="CDD" id="cd00761">
    <property type="entry name" value="Glyco_tranf_GTA_type"/>
    <property type="match status" value="1"/>
</dbReference>
<dbReference type="GO" id="GO:0005886">
    <property type="term" value="C:plasma membrane"/>
    <property type="evidence" value="ECO:0007669"/>
    <property type="project" value="UniProtKB-SubCell"/>
</dbReference>
<dbReference type="Proteomes" id="UP000321332">
    <property type="component" value="Chromosome"/>
</dbReference>
<keyword evidence="5" id="KW-0777">Teichoic acid biosynthesis</keyword>
<dbReference type="InterPro" id="IPR001173">
    <property type="entry name" value="Glyco_trans_2-like"/>
</dbReference>
<evidence type="ECO:0000256" key="3">
    <source>
        <dbReference type="ARBA" id="ARBA00022475"/>
    </source>
</evidence>
<dbReference type="AlphaFoldDB" id="A0AAE6M322"/>
<evidence type="ECO:0000256" key="2">
    <source>
        <dbReference type="ARBA" id="ARBA00010488"/>
    </source>
</evidence>
<dbReference type="EMBL" id="CP042374">
    <property type="protein sequence ID" value="QEA32959.1"/>
    <property type="molecule type" value="Genomic_DNA"/>
</dbReference>
<proteinExistence type="inferred from homology"/>
<evidence type="ECO:0000313" key="9">
    <source>
        <dbReference type="Proteomes" id="UP000321332"/>
    </source>
</evidence>
<dbReference type="RefSeq" id="WP_147000317.1">
    <property type="nucleotide sequence ID" value="NZ_BPKR01000003.1"/>
</dbReference>
<protein>
    <submittedName>
        <fullName evidence="8">Bifunctional glycosyltransferase family 2 protein/CDP-glycerol:glycerophosphate glycerophosphotransferase</fullName>
    </submittedName>
</protein>
<organism evidence="8 9">
    <name type="scientific">Leuconostoc carnosum</name>
    <dbReference type="NCBI Taxonomy" id="1252"/>
    <lineage>
        <taxon>Bacteria</taxon>
        <taxon>Bacillati</taxon>
        <taxon>Bacillota</taxon>
        <taxon>Bacilli</taxon>
        <taxon>Lactobacillales</taxon>
        <taxon>Lactobacillaceae</taxon>
        <taxon>Leuconostoc</taxon>
    </lineage>
</organism>
<feature type="domain" description="Glycosyltransferase 2-like" evidence="7">
    <location>
        <begin position="6"/>
        <end position="166"/>
    </location>
</feature>
<dbReference type="Pfam" id="PF00535">
    <property type="entry name" value="Glycos_transf_2"/>
    <property type="match status" value="1"/>
</dbReference>
<gene>
    <name evidence="8" type="ORF">FGL89_01785</name>
</gene>
<dbReference type="SUPFAM" id="SSF53448">
    <property type="entry name" value="Nucleotide-diphospho-sugar transferases"/>
    <property type="match status" value="1"/>
</dbReference>
<dbReference type="GO" id="GO:0047355">
    <property type="term" value="F:CDP-glycerol glycerophosphotransferase activity"/>
    <property type="evidence" value="ECO:0007669"/>
    <property type="project" value="InterPro"/>
</dbReference>
<dbReference type="Gene3D" id="3.40.50.11820">
    <property type="match status" value="1"/>
</dbReference>
<dbReference type="GeneID" id="61186455"/>
<sequence length="1037" mass="120646">MDIKLSIIIPFYNVSDYLAEAIDSVLAQKGFTSEIILIDDGSTDGSHDIAVKYANEFSKIRLIVQENKGLGAARNVGVSHATGEYIVFHDSDDLVIENVYSQMLSQIDTSQSDFIVGNVARINNGGIWYSGLHKHAFPNTVSGVTIFSNNELINDTTAWNKIIRRSFWEQHQAKFPEGVLYEDIPIILPIYIHATVDVYSNLMYLWRSRPAGDASITQSHDYDNIHDRMLAVNHVYNVFQQDAPSLITTYNEKILTNDFQIYLREFYKQDEELFDYVYLQVQEYLNHVSIETLETLSLNLRIQYYLIKSDKKEELLTYLYQYRSGEVVNVLVKFKNQSVIMNSWSKILPEELKFVNADIDFSAKVNHVHFEDNSYVVNFSQKLPYLFTSVPSFTPVSSVANNTMVLNKRHSIFKMFLIEVFAAEEISKLKINGVKTFPFKNLIGQVLKKLLGLKRFQKMRLQTRKPSLPYELRIPLSKDLIGNVELVSETEKHIYLNVNSERPAIRTMPVENPISIGTGVDAEWQFVFKKQSNNDFELIYDRRNAINVEAIIVSDGFDIIFLENENTDYELVLVNTTDTNIIHMNDDHKYHIGGEYNEKYYQIFTRKSQTDELLPIKLVKTKNHSYEQTLALKDRVIQLQERQLATTLVFKQWEPLNWYEGTRLRRQTYKGIIYPLLRKLPLKNVMVYGSFWGKNFSDNPRAIYQFVTENKLSYKQVVVLQHNLGQYADLDNVDFVKPGSFRYYAYLARARYLFNNVNFDDDYIKRNDQIEVQTMHGTPLKKLGLDSPGEIMPSAVDKYVAKNRRWDYLTVPSDYVAEISHSAFQHNATILPIGYARNDELFIKNTDEYKEKIKKNMALPSNKRVVLYAPTWRVRGEFIPQIDFDALREQITEDTVLILKLHQFMSTANIPDNLKDFVKIVSDEIEISDLYLIADVLITDYSSVMFDYAVLKKPMIFYVYDYEKYSETMRPLYFDFKEEAPGKLAYTQIELVDALNHINDYENDYSDKISAFRKKFIQYDDGNSRQKLLETIGALKK</sequence>
<keyword evidence="3" id="KW-1003">Cell membrane</keyword>
<dbReference type="InterPro" id="IPR007554">
    <property type="entry name" value="Glycerophosphate_synth"/>
</dbReference>
<reference evidence="8 9" key="1">
    <citation type="submission" date="2019-06" db="EMBL/GenBank/DDBJ databases">
        <title>Genome analyses of bacteria isolated from kimchi.</title>
        <authorList>
            <person name="Lee S."/>
            <person name="Ahn S."/>
            <person name="Roh S."/>
        </authorList>
    </citation>
    <scope>NUCLEOTIDE SEQUENCE [LARGE SCALE GENOMIC DNA]</scope>
    <source>
        <strain evidence="8 9">CBA3620</strain>
    </source>
</reference>
<dbReference type="InterPro" id="IPR051612">
    <property type="entry name" value="Teichoic_Acid_Biosynth"/>
</dbReference>
<evidence type="ECO:0000256" key="4">
    <source>
        <dbReference type="ARBA" id="ARBA00022679"/>
    </source>
</evidence>
<evidence type="ECO:0000256" key="5">
    <source>
        <dbReference type="ARBA" id="ARBA00022944"/>
    </source>
</evidence>
<evidence type="ECO:0000256" key="1">
    <source>
        <dbReference type="ARBA" id="ARBA00004202"/>
    </source>
</evidence>
<accession>A0AAE6M322</accession>
<comment type="similarity">
    <text evidence="2">Belongs to the CDP-glycerol glycerophosphotransferase family.</text>
</comment>
<dbReference type="Pfam" id="PF04464">
    <property type="entry name" value="Glyphos_transf"/>
    <property type="match status" value="1"/>
</dbReference>
<comment type="subcellular location">
    <subcellularLocation>
        <location evidence="1">Cell membrane</location>
        <topology evidence="1">Peripheral membrane protein</topology>
    </subcellularLocation>
</comment>